<protein>
    <submittedName>
        <fullName evidence="1">Uncharacterized protein</fullName>
    </submittedName>
</protein>
<comment type="caution">
    <text evidence="1">The sequence shown here is derived from an EMBL/GenBank/DDBJ whole genome shotgun (WGS) entry which is preliminary data.</text>
</comment>
<dbReference type="EMBL" id="LAZR01008119">
    <property type="protein sequence ID" value="KKM80845.1"/>
    <property type="molecule type" value="Genomic_DNA"/>
</dbReference>
<gene>
    <name evidence="1" type="ORF">LCGC14_1335760</name>
</gene>
<dbReference type="AlphaFoldDB" id="A0A0F9MW75"/>
<organism evidence="1">
    <name type="scientific">marine sediment metagenome</name>
    <dbReference type="NCBI Taxonomy" id="412755"/>
    <lineage>
        <taxon>unclassified sequences</taxon>
        <taxon>metagenomes</taxon>
        <taxon>ecological metagenomes</taxon>
    </lineage>
</organism>
<sequence length="75" mass="8829">MRQKRPATQDEIPTLMREGWILKRGNFSGHWWLESPTDGVRKVHRASAQALLRRGTIRHTTKNLHRGDTFVLVRR</sequence>
<evidence type="ECO:0000313" key="1">
    <source>
        <dbReference type="EMBL" id="KKM80845.1"/>
    </source>
</evidence>
<reference evidence="1" key="1">
    <citation type="journal article" date="2015" name="Nature">
        <title>Complex archaea that bridge the gap between prokaryotes and eukaryotes.</title>
        <authorList>
            <person name="Spang A."/>
            <person name="Saw J.H."/>
            <person name="Jorgensen S.L."/>
            <person name="Zaremba-Niedzwiedzka K."/>
            <person name="Martijn J."/>
            <person name="Lind A.E."/>
            <person name="van Eijk R."/>
            <person name="Schleper C."/>
            <person name="Guy L."/>
            <person name="Ettema T.J."/>
        </authorList>
    </citation>
    <scope>NUCLEOTIDE SEQUENCE</scope>
</reference>
<proteinExistence type="predicted"/>
<accession>A0A0F9MW75</accession>
<name>A0A0F9MW75_9ZZZZ</name>